<keyword evidence="1" id="KW-1133">Transmembrane helix</keyword>
<dbReference type="OrthoDB" id="443402at2759"/>
<evidence type="ECO:0000256" key="1">
    <source>
        <dbReference type="SAM" id="Phobius"/>
    </source>
</evidence>
<proteinExistence type="predicted"/>
<keyword evidence="3" id="KW-1185">Reference proteome</keyword>
<gene>
    <name evidence="2" type="ORF">PAC_19291</name>
</gene>
<dbReference type="Proteomes" id="UP000184330">
    <property type="component" value="Unassembled WGS sequence"/>
</dbReference>
<accession>A0A1L7XWG3</accession>
<dbReference type="PANTHER" id="PTHR10039:SF16">
    <property type="entry name" value="GPI INOSITOL-DEACYLASE"/>
    <property type="match status" value="1"/>
</dbReference>
<name>A0A1L7XWG3_9HELO</name>
<dbReference type="EMBL" id="FJOG01000070">
    <property type="protein sequence ID" value="CZR69391.1"/>
    <property type="molecule type" value="Genomic_DNA"/>
</dbReference>
<organism evidence="2 3">
    <name type="scientific">Phialocephala subalpina</name>
    <dbReference type="NCBI Taxonomy" id="576137"/>
    <lineage>
        <taxon>Eukaryota</taxon>
        <taxon>Fungi</taxon>
        <taxon>Dikarya</taxon>
        <taxon>Ascomycota</taxon>
        <taxon>Pezizomycotina</taxon>
        <taxon>Leotiomycetes</taxon>
        <taxon>Helotiales</taxon>
        <taxon>Mollisiaceae</taxon>
        <taxon>Phialocephala</taxon>
        <taxon>Phialocephala fortinii species complex</taxon>
    </lineage>
</organism>
<evidence type="ECO:0000313" key="3">
    <source>
        <dbReference type="Proteomes" id="UP000184330"/>
    </source>
</evidence>
<dbReference type="STRING" id="576137.A0A1L7XWG3"/>
<dbReference type="PANTHER" id="PTHR10039">
    <property type="entry name" value="AMELOGENIN"/>
    <property type="match status" value="1"/>
</dbReference>
<evidence type="ECO:0000313" key="2">
    <source>
        <dbReference type="EMBL" id="CZR69391.1"/>
    </source>
</evidence>
<keyword evidence="1" id="KW-0812">Transmembrane</keyword>
<keyword evidence="1" id="KW-0472">Membrane</keyword>
<reference evidence="2 3" key="1">
    <citation type="submission" date="2016-03" db="EMBL/GenBank/DDBJ databases">
        <authorList>
            <person name="Ploux O."/>
        </authorList>
    </citation>
    <scope>NUCLEOTIDE SEQUENCE [LARGE SCALE GENOMIC DNA]</scope>
    <source>
        <strain evidence="2 3">UAMH 11012</strain>
    </source>
</reference>
<sequence>MVSTQSALVNTILTKASGIFLWVALVVKSLRERLEETQDLSILQEEIDTLPDELEALFRYLLNTLSKPARTTAYKIFAMLKVLNSSSEEPPDLSLFAYSFLKDYTKDPEIAIQTPFHTKGLVEAINGSVKHIRRSIPEFLENREPRDEIACLLQYFEAVDAVSKSLVAELRAETYMSGTLDRFRCSWISALLGPEEYVTWKIRHDQSILNTDFETAVLVSIMGHRLLHNYHRSKTSTQILESLLERGLSPQAVIHTSTGESSIWVDSDRTVWENFVLMVALHIKDDRSLNCKKLVGKAFEKYLEYGADPSLWFSAGDSFEGEYQTNLEMRVRRTSGKIVACRRWELISVHPLFTKAGGISFENLWNVWILIIQESLLELIDRNIKQQEGRTEEKTTQEEHSWVRNAESTFTRGLSELTETFPWRLNTWFMSIKTSHIMTFGLGLFVAVVVPRL</sequence>
<dbReference type="AlphaFoldDB" id="A0A1L7XWG3"/>
<protein>
    <recommendedName>
        <fullName evidence="4">NACHT-NTPase and P-loop NTPases N-terminal domain-containing protein</fullName>
    </recommendedName>
</protein>
<evidence type="ECO:0008006" key="4">
    <source>
        <dbReference type="Google" id="ProtNLM"/>
    </source>
</evidence>
<feature type="transmembrane region" description="Helical" evidence="1">
    <location>
        <begin position="428"/>
        <end position="450"/>
    </location>
</feature>